<dbReference type="Proteomes" id="UP000275078">
    <property type="component" value="Unassembled WGS sequence"/>
</dbReference>
<proteinExistence type="predicted"/>
<reference evidence="2 3" key="1">
    <citation type="journal article" date="2018" name="Nat. Ecol. Evol.">
        <title>Pezizomycetes genomes reveal the molecular basis of ectomycorrhizal truffle lifestyle.</title>
        <authorList>
            <person name="Murat C."/>
            <person name="Payen T."/>
            <person name="Noel B."/>
            <person name="Kuo A."/>
            <person name="Morin E."/>
            <person name="Chen J."/>
            <person name="Kohler A."/>
            <person name="Krizsan K."/>
            <person name="Balestrini R."/>
            <person name="Da Silva C."/>
            <person name="Montanini B."/>
            <person name="Hainaut M."/>
            <person name="Levati E."/>
            <person name="Barry K.W."/>
            <person name="Belfiori B."/>
            <person name="Cichocki N."/>
            <person name="Clum A."/>
            <person name="Dockter R.B."/>
            <person name="Fauchery L."/>
            <person name="Guy J."/>
            <person name="Iotti M."/>
            <person name="Le Tacon F."/>
            <person name="Lindquist E.A."/>
            <person name="Lipzen A."/>
            <person name="Malagnac F."/>
            <person name="Mello A."/>
            <person name="Molinier V."/>
            <person name="Miyauchi S."/>
            <person name="Poulain J."/>
            <person name="Riccioni C."/>
            <person name="Rubini A."/>
            <person name="Sitrit Y."/>
            <person name="Splivallo R."/>
            <person name="Traeger S."/>
            <person name="Wang M."/>
            <person name="Zifcakova L."/>
            <person name="Wipf D."/>
            <person name="Zambonelli A."/>
            <person name="Paolocci F."/>
            <person name="Nowrousian M."/>
            <person name="Ottonello S."/>
            <person name="Baldrian P."/>
            <person name="Spatafora J.W."/>
            <person name="Henrissat B."/>
            <person name="Nagy L.G."/>
            <person name="Aury J.M."/>
            <person name="Wincker P."/>
            <person name="Grigoriev I.V."/>
            <person name="Bonfante P."/>
            <person name="Martin F.M."/>
        </authorList>
    </citation>
    <scope>NUCLEOTIDE SEQUENCE [LARGE SCALE GENOMIC DNA]</scope>
    <source>
        <strain evidence="2 3">RN42</strain>
    </source>
</reference>
<feature type="compositionally biased region" description="Polar residues" evidence="1">
    <location>
        <begin position="42"/>
        <end position="63"/>
    </location>
</feature>
<evidence type="ECO:0000313" key="3">
    <source>
        <dbReference type="Proteomes" id="UP000275078"/>
    </source>
</evidence>
<feature type="region of interest" description="Disordered" evidence="1">
    <location>
        <begin position="1"/>
        <end position="145"/>
    </location>
</feature>
<dbReference type="AlphaFoldDB" id="A0A3N4HFI7"/>
<sequence>MSSFNKSNPTHGQAVRPDPHDRKLENSGPVAKDSLAAESLRSGGSFSKGNPTGISDVKGSQGTFAGHTLHDDIADIHRGKKPERMDIDGEESRKHHLHNSSTGISGVKQTRGSGESLSHEKNSEVAGPYSKPTPGSHGPEYVNILPTVGHTDIGTEKDAGRLALRAMEARNALPPGNNGTDHGMSGSGVNPYEALSSD</sequence>
<feature type="compositionally biased region" description="Basic and acidic residues" evidence="1">
    <location>
        <begin position="68"/>
        <end position="93"/>
    </location>
</feature>
<feature type="compositionally biased region" description="Polar residues" evidence="1">
    <location>
        <begin position="1"/>
        <end position="11"/>
    </location>
</feature>
<organism evidence="2 3">
    <name type="scientific">Ascobolus immersus RN42</name>
    <dbReference type="NCBI Taxonomy" id="1160509"/>
    <lineage>
        <taxon>Eukaryota</taxon>
        <taxon>Fungi</taxon>
        <taxon>Dikarya</taxon>
        <taxon>Ascomycota</taxon>
        <taxon>Pezizomycotina</taxon>
        <taxon>Pezizomycetes</taxon>
        <taxon>Pezizales</taxon>
        <taxon>Ascobolaceae</taxon>
        <taxon>Ascobolus</taxon>
    </lineage>
</organism>
<gene>
    <name evidence="2" type="ORF">BJ508DRAFT_335565</name>
</gene>
<dbReference type="EMBL" id="ML119891">
    <property type="protein sequence ID" value="RPA71916.1"/>
    <property type="molecule type" value="Genomic_DNA"/>
</dbReference>
<feature type="region of interest" description="Disordered" evidence="1">
    <location>
        <begin position="171"/>
        <end position="198"/>
    </location>
</feature>
<name>A0A3N4HFI7_ASCIM</name>
<evidence type="ECO:0000313" key="2">
    <source>
        <dbReference type="EMBL" id="RPA71916.1"/>
    </source>
</evidence>
<evidence type="ECO:0000256" key="1">
    <source>
        <dbReference type="SAM" id="MobiDB-lite"/>
    </source>
</evidence>
<feature type="compositionally biased region" description="Polar residues" evidence="1">
    <location>
        <begin position="99"/>
        <end position="116"/>
    </location>
</feature>
<protein>
    <submittedName>
        <fullName evidence="2">Uncharacterized protein</fullName>
    </submittedName>
</protein>
<dbReference type="OrthoDB" id="5383057at2759"/>
<accession>A0A3N4HFI7</accession>
<keyword evidence="3" id="KW-1185">Reference proteome</keyword>